<dbReference type="GO" id="GO:0005886">
    <property type="term" value="C:plasma membrane"/>
    <property type="evidence" value="ECO:0007669"/>
    <property type="project" value="UniProtKB-SubCell"/>
</dbReference>
<dbReference type="AlphaFoldDB" id="D4J4Y1"/>
<dbReference type="PANTHER" id="PTHR33383">
    <property type="entry name" value="MEMBRANE PROTEIN INSERTION EFFICIENCY FACTOR-RELATED"/>
    <property type="match status" value="1"/>
</dbReference>
<dbReference type="HOGENOM" id="CLU_144811_6_0_9"/>
<evidence type="ECO:0000313" key="3">
    <source>
        <dbReference type="EMBL" id="CBK79402.1"/>
    </source>
</evidence>
<dbReference type="Pfam" id="PF01809">
    <property type="entry name" value="YidD"/>
    <property type="match status" value="1"/>
</dbReference>
<sequence>MSKMSRILIAMIRFYRKYISPMKRGCCIYIPTCSQYAIEAIMKYGAVKGSYLAARRILRCHPFAKGGYDPVP</sequence>
<dbReference type="PATRIC" id="fig|717962.3.peg.305"/>
<gene>
    <name evidence="3" type="ORF">CC1_04900</name>
</gene>
<name>D4J4Y1_9FIRM</name>
<dbReference type="HAMAP" id="MF_00386">
    <property type="entry name" value="UPF0161_YidD"/>
    <property type="match status" value="1"/>
</dbReference>
<dbReference type="NCBIfam" id="TIGR00278">
    <property type="entry name" value="membrane protein insertion efficiency factor YidD"/>
    <property type="match status" value="1"/>
</dbReference>
<evidence type="ECO:0000256" key="1">
    <source>
        <dbReference type="ARBA" id="ARBA00023136"/>
    </source>
</evidence>
<dbReference type="KEGG" id="cct:CC1_04900"/>
<dbReference type="Proteomes" id="UP000008798">
    <property type="component" value="Chromosome"/>
</dbReference>
<keyword evidence="1 2" id="KW-0472">Membrane</keyword>
<dbReference type="PANTHER" id="PTHR33383:SF1">
    <property type="entry name" value="MEMBRANE PROTEIN INSERTION EFFICIENCY FACTOR-RELATED"/>
    <property type="match status" value="1"/>
</dbReference>
<protein>
    <recommendedName>
        <fullName evidence="2">Putative membrane protein insertion efficiency factor</fullName>
    </recommendedName>
</protein>
<evidence type="ECO:0000256" key="2">
    <source>
        <dbReference type="HAMAP-Rule" id="MF_00386"/>
    </source>
</evidence>
<dbReference type="SMART" id="SM01234">
    <property type="entry name" value="Haemolytic"/>
    <property type="match status" value="1"/>
</dbReference>
<keyword evidence="2" id="KW-1003">Cell membrane</keyword>
<dbReference type="EMBL" id="FP929038">
    <property type="protein sequence ID" value="CBK79402.1"/>
    <property type="molecule type" value="Genomic_DNA"/>
</dbReference>
<reference evidence="3 4" key="2">
    <citation type="submission" date="2010-03" db="EMBL/GenBank/DDBJ databases">
        <authorList>
            <person name="Pajon A."/>
        </authorList>
    </citation>
    <scope>NUCLEOTIDE SEQUENCE [LARGE SCALE GENOMIC DNA]</scope>
    <source>
        <strain evidence="3 4">GD/7</strain>
    </source>
</reference>
<evidence type="ECO:0000313" key="4">
    <source>
        <dbReference type="Proteomes" id="UP000008798"/>
    </source>
</evidence>
<comment type="function">
    <text evidence="2">Could be involved in insertion of integral membrane proteins into the membrane.</text>
</comment>
<comment type="similarity">
    <text evidence="2">Belongs to the UPF0161 family.</text>
</comment>
<reference evidence="3 4" key="1">
    <citation type="submission" date="2010-03" db="EMBL/GenBank/DDBJ databases">
        <title>The genome sequence of Coprococcus catus GD/7.</title>
        <authorList>
            <consortium name="metaHIT consortium -- http://www.metahit.eu/"/>
            <person name="Pajon A."/>
            <person name="Turner K."/>
            <person name="Parkhill J."/>
            <person name="Duncan S."/>
            <person name="Flint H."/>
        </authorList>
    </citation>
    <scope>NUCLEOTIDE SEQUENCE [LARGE SCALE GENOMIC DNA]</scope>
    <source>
        <strain evidence="3 4">GD/7</strain>
    </source>
</reference>
<accession>D4J4Y1</accession>
<comment type="subcellular location">
    <subcellularLocation>
        <location evidence="2">Cell membrane</location>
        <topology evidence="2">Peripheral membrane protein</topology>
        <orientation evidence="2">Cytoplasmic side</orientation>
    </subcellularLocation>
</comment>
<proteinExistence type="inferred from homology"/>
<dbReference type="InterPro" id="IPR002696">
    <property type="entry name" value="Membr_insert_effic_factor_YidD"/>
</dbReference>
<organism evidence="3 4">
    <name type="scientific">Coprococcus catus GD/7</name>
    <dbReference type="NCBI Taxonomy" id="717962"/>
    <lineage>
        <taxon>Bacteria</taxon>
        <taxon>Bacillati</taxon>
        <taxon>Bacillota</taxon>
        <taxon>Clostridia</taxon>
        <taxon>Lachnospirales</taxon>
        <taxon>Lachnospiraceae</taxon>
        <taxon>Coprococcus</taxon>
    </lineage>
</organism>
<dbReference type="STRING" id="717962.CC1_04900"/>